<sequence>MEIAALLSVLAIFLVSSWKFIIGITNIRKYKTSKLVLHAFLVTWTGTTIIIYTVLTFIERL</sequence>
<accession>A0A1X9SFS4</accession>
<name>A0A1X9SFS4_9CAUD</name>
<gene>
    <name evidence="2" type="ORF">FLAPJACK_7</name>
</gene>
<evidence type="ECO:0000256" key="1">
    <source>
        <dbReference type="SAM" id="Phobius"/>
    </source>
</evidence>
<proteinExistence type="predicted"/>
<feature type="transmembrane region" description="Helical" evidence="1">
    <location>
        <begin position="35"/>
        <end position="58"/>
    </location>
</feature>
<protein>
    <submittedName>
        <fullName evidence="2">Uncharacterized protein</fullName>
    </submittedName>
</protein>
<organism evidence="2 3">
    <name type="scientific">Bacillus phage Flapjack</name>
    <dbReference type="NCBI Taxonomy" id="1983465"/>
    <lineage>
        <taxon>Viruses</taxon>
        <taxon>Duplodnaviria</taxon>
        <taxon>Heunggongvirae</taxon>
        <taxon>Uroviricota</taxon>
        <taxon>Caudoviricetes</taxon>
        <taxon>Herelleviridae</taxon>
        <taxon>Bastillevirinae</taxon>
        <taxon>Bequatrovirus</taxon>
        <taxon>Bequatrovirus spock</taxon>
    </lineage>
</organism>
<keyword evidence="1" id="KW-0472">Membrane</keyword>
<dbReference type="Proteomes" id="UP000222741">
    <property type="component" value="Segment"/>
</dbReference>
<evidence type="ECO:0000313" key="2">
    <source>
        <dbReference type="EMBL" id="ARQ94921.1"/>
    </source>
</evidence>
<keyword evidence="1" id="KW-1133">Transmembrane helix</keyword>
<reference evidence="3" key="1">
    <citation type="submission" date="2017-04" db="EMBL/GenBank/DDBJ databases">
        <authorList>
            <person name="Abille Z."/>
            <person name="Afsharjavan R."/>
            <person name="Alms C.E."/>
            <person name="Anil A."/>
            <person name="Azuma E.A."/>
            <person name="Boateng D."/>
            <person name="Bowden K.V."/>
            <person name="Bui Q."/>
            <person name="Callaghan K.D."/>
            <person name="Canova P.N."/>
            <person name="Carter A.-G.V."/>
            <person name="Carty B."/>
            <person name="Choudhary A."/>
            <person name="Chugh K."/>
            <person name="Clark C.B."/>
            <person name="Clark J."/>
            <person name="Cortez R."/>
            <person name="Dalwadi R.M."/>
            <person name="Daou G."/>
            <person name="Das M."/>
            <person name="Dasari S."/>
            <person name="Davis E.H."/>
            <person name="Defreitas N."/>
            <person name="Demirji J."/>
            <person name="Endres C."/>
            <person name="Fakhar S."/>
            <person name="Feeley N."/>
            <person name="Flores D.C."/>
            <person name="Fowler A.R."/>
            <person name="George T."/>
            <person name="Greis H.L."/>
            <person name="Groleau D.L."/>
            <person name="Gulati J.K."/>
            <person name="Guzman W."/>
            <person name="Hallworth A.N."/>
            <person name="Hariri A."/>
            <person name="Haya V.N."/>
            <person name="Hoffman A.K."/>
            <person name="Horne B."/>
            <person name="Howard T."/>
            <person name="Iglesia A.J."/>
            <person name="Ijezie O.D."/>
            <person name="Incognito N.A."/>
            <person name="Inen J.A."/>
            <person name="Jaiswal A."/>
            <person name="Jezek R.A."/>
            <person name="Kawa A.C."/>
            <person name="Khan F."/>
            <person name="Khin A.C."/>
            <person name="Knapo J."/>
            <person name="Kong A.S."/>
            <person name="Le B.Q."/>
            <person name="Le Q.M."/>
            <person name="Le T.-H.M."/>
            <person name="Lee M."/>
            <person name="Lockwood J.L."/>
            <person name="Loto-Rojas G.S."/>
            <person name="Mantzavinos A."/>
            <person name="Martinez D.R."/>
            <person name="Meadows A.R."/>
            <person name="Mehr S."/>
            <person name="Mellon M.N."/>
            <person name="Memon S."/>
            <person name="Miller B."/>
            <person name="Min S."/>
            <person name="Mitchell L.M."/>
            <person name="Mohamed I.R."/>
            <person name="Mohammed F.O."/>
            <person name="More S."/>
            <person name="Muntaha S."/>
            <person name="Nadeem I."/>
            <person name="Ndjeumen-Njinguet A.S."/>
            <person name="Ng P."/>
            <person name="Ngu V.E."/>
            <person name="Nguyen B.N."/>
            <person name="OHern C.T."/>
            <person name="Oboh U.S."/>
            <person name="Pagano C.W."/>
            <person name="Panakal P.R."/>
            <person name="Park D.A."/>
            <person name="Parsana D."/>
            <person name="Patel P."/>
            <person name="Patel V.S."/>
            <person name="Patwardhan V.M."/>
            <person name="Pawar S.D."/>
            <person name="Payne V.R."/>
            <person name="Petricel I.M."/>
            <person name="Phillips C."/>
            <person name="Puglisi K.M."/>
            <person name="Ramaprasad G."/>
            <person name="Raza A.S."/>
            <person name="Rivera-Oven A.G."/>
            <person name="Robins E."/>
            <person name="Roeun D.C."/>
            <person name="Rostovtseva N."/>
            <person name="Sadat M."/>
            <person name="Seas A."/>
            <person name="So E.J."/>
            <person name="Sogbesan C."/>
            <person name="Strumsky L.A."/>
            <person name="Sun J.L."/>
            <person name="Sutherland H.J."/>
            <person name="Tchakounte I."/>
            <person name="Tewell J.R."/>
            <person name="Thapa D.J."/>
            <person name="Tkach Y."/>
            <person name="Tran C.D."/>
            <person name="Tran V."/>
            <person name="Vithayathil T."/>
            <person name="Vivekanandan A."/>
            <person name="Wang S.R."/>
            <person name="White E."/>
            <person name="Yang A.L."/>
            <person name="Ye D.T."/>
            <person name="Yirenkyi M."/>
            <person name="Zarb J.S."/>
            <person name="Zhang S."/>
            <person name="Zhou M.T."/>
            <person name="Cao A."/>
            <person name="Nguyen K.M."/>
            <person name="Patel K."/>
            <person name="Patel P."/>
            <person name="Pennington E."/>
            <person name="Sendze O."/>
            <person name="Zahangir S."/>
            <person name="Correa-Mendez M."/>
            <person name="Fabian M.F."/>
            <person name="Liu S."/>
            <person name="Jethmalani Y."/>
            <person name="Nunn R."/>
            <person name="Prakash A."/>
            <person name="Louise T."/>
            <person name="Russell D.A."/>
            <person name="Hatfull G.F."/>
            <person name="Erill I."/>
            <person name="Caruso S.M."/>
        </authorList>
    </citation>
    <scope>NUCLEOTIDE SEQUENCE [LARGE SCALE GENOMIC DNA]</scope>
</reference>
<dbReference type="EMBL" id="KY888882">
    <property type="protein sequence ID" value="ARQ94921.1"/>
    <property type="molecule type" value="Genomic_DNA"/>
</dbReference>
<evidence type="ECO:0000313" key="3">
    <source>
        <dbReference type="Proteomes" id="UP000222741"/>
    </source>
</evidence>
<keyword evidence="1" id="KW-0812">Transmembrane</keyword>